<sequence>MFINKTTIIKYHDDLINRIDLFSENKLFKMEQNNEFDSVRFGSARKQVISYIEQVKKNNLDILKSRKETKRKKFQYCYFIPNEDKRKNKWFDVENNFGHLLITEIQLSDLMMNRIM</sequence>
<keyword evidence="2" id="KW-1185">Reference proteome</keyword>
<reference evidence="1" key="1">
    <citation type="submission" date="2021-02" db="EMBL/GenBank/DDBJ databases">
        <authorList>
            <person name="Nowell W R."/>
        </authorList>
    </citation>
    <scope>NUCLEOTIDE SEQUENCE</scope>
    <source>
        <strain evidence="1">Ploen Becks lab</strain>
    </source>
</reference>
<name>A0A814Q4C3_9BILA</name>
<dbReference type="AlphaFoldDB" id="A0A814Q4C3"/>
<dbReference type="Proteomes" id="UP000663879">
    <property type="component" value="Unassembled WGS sequence"/>
</dbReference>
<protein>
    <submittedName>
        <fullName evidence="1">Uncharacterized protein</fullName>
    </submittedName>
</protein>
<evidence type="ECO:0000313" key="1">
    <source>
        <dbReference type="EMBL" id="CAF1114260.1"/>
    </source>
</evidence>
<dbReference type="EMBL" id="CAJNOC010008353">
    <property type="protein sequence ID" value="CAF1114260.1"/>
    <property type="molecule type" value="Genomic_DNA"/>
</dbReference>
<feature type="non-terminal residue" evidence="1">
    <location>
        <position position="116"/>
    </location>
</feature>
<organism evidence="1 2">
    <name type="scientific">Brachionus calyciflorus</name>
    <dbReference type="NCBI Taxonomy" id="104777"/>
    <lineage>
        <taxon>Eukaryota</taxon>
        <taxon>Metazoa</taxon>
        <taxon>Spiralia</taxon>
        <taxon>Gnathifera</taxon>
        <taxon>Rotifera</taxon>
        <taxon>Eurotatoria</taxon>
        <taxon>Monogononta</taxon>
        <taxon>Pseudotrocha</taxon>
        <taxon>Ploima</taxon>
        <taxon>Brachionidae</taxon>
        <taxon>Brachionus</taxon>
    </lineage>
</organism>
<gene>
    <name evidence="1" type="ORF">OXX778_LOCUS21759</name>
</gene>
<comment type="caution">
    <text evidence="1">The sequence shown here is derived from an EMBL/GenBank/DDBJ whole genome shotgun (WGS) entry which is preliminary data.</text>
</comment>
<evidence type="ECO:0000313" key="2">
    <source>
        <dbReference type="Proteomes" id="UP000663879"/>
    </source>
</evidence>
<proteinExistence type="predicted"/>
<accession>A0A814Q4C3</accession>